<evidence type="ECO:0008006" key="3">
    <source>
        <dbReference type="Google" id="ProtNLM"/>
    </source>
</evidence>
<reference evidence="1 2" key="1">
    <citation type="journal article" date="2021" name="Plant Biotechnol. J.">
        <title>Multi-omics assisted identification of the key and species-specific regulatory components of drought-tolerant mechanisms in Gossypium stocksii.</title>
        <authorList>
            <person name="Yu D."/>
            <person name="Ke L."/>
            <person name="Zhang D."/>
            <person name="Wu Y."/>
            <person name="Sun Y."/>
            <person name="Mei J."/>
            <person name="Sun J."/>
            <person name="Sun Y."/>
        </authorList>
    </citation>
    <scope>NUCLEOTIDE SEQUENCE [LARGE SCALE GENOMIC DNA]</scope>
    <source>
        <strain evidence="2">cv. E1</strain>
        <tissue evidence="1">Leaf</tissue>
    </source>
</reference>
<accession>A0A9D3ZYE6</accession>
<dbReference type="Proteomes" id="UP000828251">
    <property type="component" value="Unassembled WGS sequence"/>
</dbReference>
<dbReference type="OrthoDB" id="991972at2759"/>
<dbReference type="AlphaFoldDB" id="A0A9D3ZYE6"/>
<organism evidence="1 2">
    <name type="scientific">Gossypium stocksii</name>
    <dbReference type="NCBI Taxonomy" id="47602"/>
    <lineage>
        <taxon>Eukaryota</taxon>
        <taxon>Viridiplantae</taxon>
        <taxon>Streptophyta</taxon>
        <taxon>Embryophyta</taxon>
        <taxon>Tracheophyta</taxon>
        <taxon>Spermatophyta</taxon>
        <taxon>Magnoliopsida</taxon>
        <taxon>eudicotyledons</taxon>
        <taxon>Gunneridae</taxon>
        <taxon>Pentapetalae</taxon>
        <taxon>rosids</taxon>
        <taxon>malvids</taxon>
        <taxon>Malvales</taxon>
        <taxon>Malvaceae</taxon>
        <taxon>Malvoideae</taxon>
        <taxon>Gossypium</taxon>
    </lineage>
</organism>
<proteinExistence type="predicted"/>
<evidence type="ECO:0000313" key="1">
    <source>
        <dbReference type="EMBL" id="KAH1074357.1"/>
    </source>
</evidence>
<gene>
    <name evidence="1" type="ORF">J1N35_026685</name>
</gene>
<sequence length="279" mass="31668">MENELADLSINEDEEDILQIPFDSITKQEEFLLVGCFLTASLIHFPAMKSTMANLWHPVRGVQIRDLGEKKVFIPILPSYGLAKGFKREDGEARDESKWQGNRGMETGVQNADNVKKAGKRGPTIDPILGFNLEGNTEFLTSTRRKFLRGQLNSTMECDLEEGILMGEEGKKRARGDIEECSSEEGKFHPQNRKYTSPRHREESIGKRNNILLGDRRPESPRACSGGTLNRKTKITFSFIPRTENTRAHDIARRALENGTTFYLVIEDQSRQEPAPEER</sequence>
<comment type="caution">
    <text evidence="1">The sequence shown here is derived from an EMBL/GenBank/DDBJ whole genome shotgun (WGS) entry which is preliminary data.</text>
</comment>
<keyword evidence="2" id="KW-1185">Reference proteome</keyword>
<evidence type="ECO:0000313" key="2">
    <source>
        <dbReference type="Proteomes" id="UP000828251"/>
    </source>
</evidence>
<protein>
    <recommendedName>
        <fullName evidence="3">DUF4283 domain-containing protein</fullName>
    </recommendedName>
</protein>
<dbReference type="EMBL" id="JAIQCV010000008">
    <property type="protein sequence ID" value="KAH1074357.1"/>
    <property type="molecule type" value="Genomic_DNA"/>
</dbReference>
<name>A0A9D3ZYE6_9ROSI</name>